<dbReference type="Proteomes" id="UP000653674">
    <property type="component" value="Unassembled WGS sequence"/>
</dbReference>
<evidence type="ECO:0000256" key="3">
    <source>
        <dbReference type="ARBA" id="ARBA00023163"/>
    </source>
</evidence>
<dbReference type="AlphaFoldDB" id="A0A8J3LW01"/>
<dbReference type="EMBL" id="BONU01000003">
    <property type="protein sequence ID" value="GIG72150.1"/>
    <property type="molecule type" value="Genomic_DNA"/>
</dbReference>
<evidence type="ECO:0000313" key="7">
    <source>
        <dbReference type="Proteomes" id="UP000653674"/>
    </source>
</evidence>
<dbReference type="InterPro" id="IPR036271">
    <property type="entry name" value="Tet_transcr_reg_TetR-rel_C_sf"/>
</dbReference>
<reference evidence="6" key="1">
    <citation type="submission" date="2021-01" db="EMBL/GenBank/DDBJ databases">
        <title>Whole genome shotgun sequence of Planosporangium flavigriseum NBRC 105377.</title>
        <authorList>
            <person name="Komaki H."/>
            <person name="Tamura T."/>
        </authorList>
    </citation>
    <scope>NUCLEOTIDE SEQUENCE</scope>
    <source>
        <strain evidence="6">NBRC 105377</strain>
    </source>
</reference>
<proteinExistence type="predicted"/>
<keyword evidence="7" id="KW-1185">Reference proteome</keyword>
<dbReference type="InterPro" id="IPR025996">
    <property type="entry name" value="MT1864/Rv1816-like_C"/>
</dbReference>
<evidence type="ECO:0000256" key="4">
    <source>
        <dbReference type="PROSITE-ProRule" id="PRU00335"/>
    </source>
</evidence>
<dbReference type="InterPro" id="IPR001647">
    <property type="entry name" value="HTH_TetR"/>
</dbReference>
<protein>
    <submittedName>
        <fullName evidence="6">TetR family transcriptional regulator</fullName>
    </submittedName>
</protein>
<comment type="caution">
    <text evidence="6">The sequence shown here is derived from an EMBL/GenBank/DDBJ whole genome shotgun (WGS) entry which is preliminary data.</text>
</comment>
<keyword evidence="3" id="KW-0804">Transcription</keyword>
<dbReference type="SUPFAM" id="SSF46689">
    <property type="entry name" value="Homeodomain-like"/>
    <property type="match status" value="1"/>
</dbReference>
<evidence type="ECO:0000256" key="1">
    <source>
        <dbReference type="ARBA" id="ARBA00023015"/>
    </source>
</evidence>
<dbReference type="SUPFAM" id="SSF48498">
    <property type="entry name" value="Tetracyclin repressor-like, C-terminal domain"/>
    <property type="match status" value="1"/>
</dbReference>
<sequence>MTAASIRARVRAEMTEEIKATARRHLAADGANLSLRAVARELGMVSSAIYRYFASRDELLTALIVDAYNALGEAAERAEAAVDRADLLGRWLTACRAVRGWALEHPHEYALIYGSPVPGYAAPADTVPPASRVPVLITGILHDGFQAGRLAADQGEPVPEPLRPDLAALSEEVGVEVPPTLLARGMTAWLQLFGAVSFEVFGQLNNVIGERESFFEYQMRSAARVVGLEG</sequence>
<dbReference type="Pfam" id="PF00440">
    <property type="entry name" value="TetR_N"/>
    <property type="match status" value="1"/>
</dbReference>
<feature type="DNA-binding region" description="H-T-H motif" evidence="4">
    <location>
        <begin position="34"/>
        <end position="53"/>
    </location>
</feature>
<keyword evidence="1" id="KW-0805">Transcription regulation</keyword>
<evidence type="ECO:0000256" key="2">
    <source>
        <dbReference type="ARBA" id="ARBA00023125"/>
    </source>
</evidence>
<dbReference type="Pfam" id="PF13305">
    <property type="entry name" value="TetR_C_33"/>
    <property type="match status" value="1"/>
</dbReference>
<keyword evidence="2 4" id="KW-0238">DNA-binding</keyword>
<dbReference type="GO" id="GO:0003677">
    <property type="term" value="F:DNA binding"/>
    <property type="evidence" value="ECO:0007669"/>
    <property type="project" value="UniProtKB-UniRule"/>
</dbReference>
<accession>A0A8J3LW01</accession>
<organism evidence="6 7">
    <name type="scientific">Planosporangium flavigriseum</name>
    <dbReference type="NCBI Taxonomy" id="373681"/>
    <lineage>
        <taxon>Bacteria</taxon>
        <taxon>Bacillati</taxon>
        <taxon>Actinomycetota</taxon>
        <taxon>Actinomycetes</taxon>
        <taxon>Micromonosporales</taxon>
        <taxon>Micromonosporaceae</taxon>
        <taxon>Planosporangium</taxon>
    </lineage>
</organism>
<gene>
    <name evidence="6" type="ORF">Pfl04_05540</name>
</gene>
<evidence type="ECO:0000259" key="5">
    <source>
        <dbReference type="PROSITE" id="PS50977"/>
    </source>
</evidence>
<evidence type="ECO:0000313" key="6">
    <source>
        <dbReference type="EMBL" id="GIG72150.1"/>
    </source>
</evidence>
<name>A0A8J3LW01_9ACTN</name>
<dbReference type="Gene3D" id="1.10.357.10">
    <property type="entry name" value="Tetracycline Repressor, domain 2"/>
    <property type="match status" value="1"/>
</dbReference>
<dbReference type="RefSeq" id="WP_168072419.1">
    <property type="nucleotide sequence ID" value="NZ_BAAAQJ010000008.1"/>
</dbReference>
<dbReference type="PROSITE" id="PS50977">
    <property type="entry name" value="HTH_TETR_2"/>
    <property type="match status" value="1"/>
</dbReference>
<dbReference type="InterPro" id="IPR009057">
    <property type="entry name" value="Homeodomain-like_sf"/>
</dbReference>
<feature type="domain" description="HTH tetR-type" evidence="5">
    <location>
        <begin position="12"/>
        <end position="71"/>
    </location>
</feature>